<dbReference type="SUPFAM" id="SSF46785">
    <property type="entry name" value="Winged helix' DNA-binding domain"/>
    <property type="match status" value="1"/>
</dbReference>
<organism evidence="1 2">
    <name type="scientific">Ruminococcus albus 8</name>
    <dbReference type="NCBI Taxonomy" id="246199"/>
    <lineage>
        <taxon>Bacteria</taxon>
        <taxon>Bacillati</taxon>
        <taxon>Bacillota</taxon>
        <taxon>Clostridia</taxon>
        <taxon>Eubacteriales</taxon>
        <taxon>Oscillospiraceae</taxon>
        <taxon>Ruminococcus</taxon>
    </lineage>
</organism>
<comment type="caution">
    <text evidence="1">The sequence shown here is derived from an EMBL/GenBank/DDBJ whole genome shotgun (WGS) entry which is preliminary data.</text>
</comment>
<dbReference type="RefSeq" id="WP_002849622.1">
    <property type="nucleotide sequence ID" value="NZ_ADKM02000080.1"/>
</dbReference>
<keyword evidence="2" id="KW-1185">Reference proteome</keyword>
<evidence type="ECO:0000313" key="1">
    <source>
        <dbReference type="EMBL" id="EGC02987.1"/>
    </source>
</evidence>
<sequence>MKAVFAIIGNDLVSNKKLREELGISFSEAENLLNIFEGVGYVSARGDRYSRKVYIKNMTLVDLF</sequence>
<dbReference type="OrthoDB" id="1821648at2"/>
<dbReference type="AlphaFoldDB" id="E9SCB9"/>
<proteinExistence type="predicted"/>
<reference evidence="1 2" key="1">
    <citation type="submission" date="2011-02" db="EMBL/GenBank/DDBJ databases">
        <authorList>
            <person name="Nelson K.E."/>
            <person name="Sutton G."/>
            <person name="Torralba M."/>
            <person name="Durkin S."/>
            <person name="Harkins D."/>
            <person name="Montgomery R."/>
            <person name="Ziemer C."/>
            <person name="Klaassens E."/>
            <person name="Ocuiv P."/>
            <person name="Morrison M."/>
        </authorList>
    </citation>
    <scope>NUCLEOTIDE SEQUENCE [LARGE SCALE GENOMIC DNA]</scope>
    <source>
        <strain evidence="1 2">8</strain>
    </source>
</reference>
<dbReference type="Proteomes" id="UP000004259">
    <property type="component" value="Unassembled WGS sequence"/>
</dbReference>
<protein>
    <submittedName>
        <fullName evidence="1">Uncharacterized protein</fullName>
    </submittedName>
</protein>
<gene>
    <name evidence="1" type="ORF">CUS_5832</name>
</gene>
<dbReference type="InterPro" id="IPR036390">
    <property type="entry name" value="WH_DNA-bd_sf"/>
</dbReference>
<accession>E9SCB9</accession>
<name>E9SCB9_RUMAL</name>
<evidence type="ECO:0000313" key="2">
    <source>
        <dbReference type="Proteomes" id="UP000004259"/>
    </source>
</evidence>
<dbReference type="EMBL" id="ADKM02000080">
    <property type="protein sequence ID" value="EGC02987.1"/>
    <property type="molecule type" value="Genomic_DNA"/>
</dbReference>